<proteinExistence type="predicted"/>
<protein>
    <submittedName>
        <fullName evidence="1">Uncharacterized protein</fullName>
    </submittedName>
</protein>
<gene>
    <name evidence="1" type="ORF">C7P63_09000</name>
</gene>
<dbReference type="Proteomes" id="UP000277864">
    <property type="component" value="Unassembled WGS sequence"/>
</dbReference>
<organism evidence="1 2">
    <name type="scientific">Vagococcus humatus</name>
    <dbReference type="NCBI Taxonomy" id="1889241"/>
    <lineage>
        <taxon>Bacteria</taxon>
        <taxon>Bacillati</taxon>
        <taxon>Bacillota</taxon>
        <taxon>Bacilli</taxon>
        <taxon>Lactobacillales</taxon>
        <taxon>Enterococcaceae</taxon>
        <taxon>Vagococcus</taxon>
    </lineage>
</organism>
<keyword evidence="2" id="KW-1185">Reference proteome</keyword>
<evidence type="ECO:0000313" key="1">
    <source>
        <dbReference type="EMBL" id="RST88728.1"/>
    </source>
</evidence>
<sequence>MKKEQVMTIQWFNTEQYPTVFLGNSEASKEYKEQLYKQFVSQFGFDKVAAYERVKNLTYLLEGKQGYNSGKEYDTPPALPCFLDHAMYFRNTKLDTTIVVSHPYQFDLELMSEFLNQLNLESIVWFNDKSFYMTKSTPTIMIGAQEKLENLNMNANNRIWQCS</sequence>
<name>A0A3R9YIV4_9ENTE</name>
<comment type="caution">
    <text evidence="1">The sequence shown here is derived from an EMBL/GenBank/DDBJ whole genome shotgun (WGS) entry which is preliminary data.</text>
</comment>
<evidence type="ECO:0000313" key="2">
    <source>
        <dbReference type="Proteomes" id="UP000277864"/>
    </source>
</evidence>
<reference evidence="1 2" key="1">
    <citation type="submission" date="2018-03" db="EMBL/GenBank/DDBJ databases">
        <authorList>
            <person name="Gulvik C.A."/>
        </authorList>
    </citation>
    <scope>NUCLEOTIDE SEQUENCE [LARGE SCALE GENOMIC DNA]</scope>
    <source>
        <strain evidence="1 2">JCM 31581</strain>
    </source>
</reference>
<dbReference type="EMBL" id="PXZH01000006">
    <property type="protein sequence ID" value="RST88728.1"/>
    <property type="molecule type" value="Genomic_DNA"/>
</dbReference>
<accession>A0A3R9YIV4</accession>
<dbReference type="AlphaFoldDB" id="A0A3R9YIV4"/>